<dbReference type="InterPro" id="IPR052337">
    <property type="entry name" value="SAT4-like"/>
</dbReference>
<evidence type="ECO:0000256" key="5">
    <source>
        <dbReference type="ARBA" id="ARBA00038359"/>
    </source>
</evidence>
<evidence type="ECO:0000259" key="8">
    <source>
        <dbReference type="Pfam" id="PF20684"/>
    </source>
</evidence>
<feature type="transmembrane region" description="Helical" evidence="7">
    <location>
        <begin position="141"/>
        <end position="166"/>
    </location>
</feature>
<dbReference type="Pfam" id="PF20684">
    <property type="entry name" value="Fung_rhodopsin"/>
    <property type="match status" value="1"/>
</dbReference>
<dbReference type="PANTHER" id="PTHR33048">
    <property type="entry name" value="PTH11-LIKE INTEGRAL MEMBRANE PROTEIN (AFU_ORTHOLOGUE AFUA_5G11245)"/>
    <property type="match status" value="1"/>
</dbReference>
<keyword evidence="10" id="KW-1185">Reference proteome</keyword>
<reference evidence="9 10" key="1">
    <citation type="submission" date="2017-10" db="EMBL/GenBank/DDBJ databases">
        <title>Comparative genomics in systemic dimorphic fungi from Ajellomycetaceae.</title>
        <authorList>
            <person name="Munoz J.F."/>
            <person name="Mcewen J.G."/>
            <person name="Clay O.K."/>
            <person name="Cuomo C.A."/>
        </authorList>
    </citation>
    <scope>NUCLEOTIDE SEQUENCE [LARGE SCALE GENOMIC DNA]</scope>
    <source>
        <strain evidence="9 10">UAMH4076</strain>
    </source>
</reference>
<feature type="region of interest" description="Disordered" evidence="6">
    <location>
        <begin position="324"/>
        <end position="377"/>
    </location>
</feature>
<comment type="subcellular location">
    <subcellularLocation>
        <location evidence="1">Membrane</location>
        <topology evidence="1">Multi-pass membrane protein</topology>
    </subcellularLocation>
</comment>
<dbReference type="EMBL" id="PDND01000056">
    <property type="protein sequence ID" value="PGH33738.1"/>
    <property type="molecule type" value="Genomic_DNA"/>
</dbReference>
<evidence type="ECO:0000256" key="1">
    <source>
        <dbReference type="ARBA" id="ARBA00004141"/>
    </source>
</evidence>
<evidence type="ECO:0000256" key="6">
    <source>
        <dbReference type="SAM" id="MobiDB-lite"/>
    </source>
</evidence>
<gene>
    <name evidence="9" type="ORF">GX50_03478</name>
</gene>
<evidence type="ECO:0000313" key="10">
    <source>
        <dbReference type="Proteomes" id="UP000226031"/>
    </source>
</evidence>
<dbReference type="GO" id="GO:0016020">
    <property type="term" value="C:membrane"/>
    <property type="evidence" value="ECO:0007669"/>
    <property type="project" value="UniProtKB-SubCell"/>
</dbReference>
<feature type="transmembrane region" description="Helical" evidence="7">
    <location>
        <begin position="220"/>
        <end position="238"/>
    </location>
</feature>
<keyword evidence="4 7" id="KW-0472">Membrane</keyword>
<comment type="similarity">
    <text evidence="5">Belongs to the SAT4 family.</text>
</comment>
<keyword evidence="2 7" id="KW-0812">Transmembrane</keyword>
<dbReference type="Proteomes" id="UP000226031">
    <property type="component" value="Unassembled WGS sequence"/>
</dbReference>
<evidence type="ECO:0000256" key="3">
    <source>
        <dbReference type="ARBA" id="ARBA00022989"/>
    </source>
</evidence>
<comment type="caution">
    <text evidence="9">The sequence shown here is derived from an EMBL/GenBank/DDBJ whole genome shotgun (WGS) entry which is preliminary data.</text>
</comment>
<dbReference type="InterPro" id="IPR049326">
    <property type="entry name" value="Rhodopsin_dom_fungi"/>
</dbReference>
<evidence type="ECO:0000256" key="4">
    <source>
        <dbReference type="ARBA" id="ARBA00023136"/>
    </source>
</evidence>
<feature type="domain" description="Rhodopsin" evidence="8">
    <location>
        <begin position="40"/>
        <end position="284"/>
    </location>
</feature>
<dbReference type="PANTHER" id="PTHR33048:SF132">
    <property type="entry name" value="MEMBRANE PROTEIN, PUTATIVE (AFU_ORTHOLOGUE AFUA_6G07820)-RELATED"/>
    <property type="match status" value="1"/>
</dbReference>
<sequence length="377" mass="41492">MGTSNRALHIRLSEESQDRGEGALAISITFTSLAAFSVAARLYTRGALVKKIGPDDWTCLVSLILSLVFMGLFIGGKRLTTSIEWKSALGGHRSEITPEAFKKQVILLWASIPIYNASLFCTKASISLQYHRIFPGSRIRIICYGALVFITLYGLWVVLASFLTCIPVKKFWDDTAEGSCMNRDALWLSTAIVHIITDVILLAMPMPILIRLNLPKRQRVALVLVFALGGFVCITSGLRVESLRQVARADDIVRDNASAASWSAIECNVAIICCSLPTLRPLVTRIFPSIFSNSTCDYGGDSKRNIPFVSRWFASQDSRGVIDQEHAMQSYERKSRDEEDGGDSGVNMGGSKVTESISQEAAPGNYIDRGRSIRPTN</sequence>
<dbReference type="STRING" id="73230.A0A2B7ZKP0"/>
<proteinExistence type="inferred from homology"/>
<evidence type="ECO:0000313" key="9">
    <source>
        <dbReference type="EMBL" id="PGH33738.1"/>
    </source>
</evidence>
<dbReference type="VEuPathDB" id="FungiDB:EMCG_02661"/>
<protein>
    <recommendedName>
        <fullName evidence="8">Rhodopsin domain-containing protein</fullName>
    </recommendedName>
</protein>
<feature type="transmembrane region" description="Helical" evidence="7">
    <location>
        <begin position="22"/>
        <end position="44"/>
    </location>
</feature>
<feature type="transmembrane region" description="Helical" evidence="7">
    <location>
        <begin position="56"/>
        <end position="76"/>
    </location>
</feature>
<keyword evidence="3 7" id="KW-1133">Transmembrane helix</keyword>
<evidence type="ECO:0000256" key="2">
    <source>
        <dbReference type="ARBA" id="ARBA00022692"/>
    </source>
</evidence>
<evidence type="ECO:0000256" key="7">
    <source>
        <dbReference type="SAM" id="Phobius"/>
    </source>
</evidence>
<accession>A0A2B7ZKP0</accession>
<feature type="transmembrane region" description="Helical" evidence="7">
    <location>
        <begin position="186"/>
        <end position="208"/>
    </location>
</feature>
<name>A0A2B7ZKP0_9EURO</name>
<dbReference type="AlphaFoldDB" id="A0A2B7ZKP0"/>
<feature type="compositionally biased region" description="Basic and acidic residues" evidence="6">
    <location>
        <begin position="324"/>
        <end position="337"/>
    </location>
</feature>
<organism evidence="9 10">
    <name type="scientific">[Emmonsia] crescens</name>
    <dbReference type="NCBI Taxonomy" id="73230"/>
    <lineage>
        <taxon>Eukaryota</taxon>
        <taxon>Fungi</taxon>
        <taxon>Dikarya</taxon>
        <taxon>Ascomycota</taxon>
        <taxon>Pezizomycotina</taxon>
        <taxon>Eurotiomycetes</taxon>
        <taxon>Eurotiomycetidae</taxon>
        <taxon>Onygenales</taxon>
        <taxon>Ajellomycetaceae</taxon>
        <taxon>Emergomyces</taxon>
    </lineage>
</organism>